<gene>
    <name evidence="1" type="ORF">G2W53_026465</name>
</gene>
<dbReference type="EMBL" id="JAAIUW010000008">
    <property type="protein sequence ID" value="KAF7821010.1"/>
    <property type="molecule type" value="Genomic_DNA"/>
</dbReference>
<evidence type="ECO:0000313" key="2">
    <source>
        <dbReference type="Proteomes" id="UP000634136"/>
    </source>
</evidence>
<organism evidence="1 2">
    <name type="scientific">Senna tora</name>
    <dbReference type="NCBI Taxonomy" id="362788"/>
    <lineage>
        <taxon>Eukaryota</taxon>
        <taxon>Viridiplantae</taxon>
        <taxon>Streptophyta</taxon>
        <taxon>Embryophyta</taxon>
        <taxon>Tracheophyta</taxon>
        <taxon>Spermatophyta</taxon>
        <taxon>Magnoliopsida</taxon>
        <taxon>eudicotyledons</taxon>
        <taxon>Gunneridae</taxon>
        <taxon>Pentapetalae</taxon>
        <taxon>rosids</taxon>
        <taxon>fabids</taxon>
        <taxon>Fabales</taxon>
        <taxon>Fabaceae</taxon>
        <taxon>Caesalpinioideae</taxon>
        <taxon>Cassia clade</taxon>
        <taxon>Senna</taxon>
    </lineage>
</organism>
<evidence type="ECO:0000313" key="1">
    <source>
        <dbReference type="EMBL" id="KAF7821010.1"/>
    </source>
</evidence>
<proteinExistence type="predicted"/>
<sequence length="124" mass="14650">MALEQRGSCLNIFWTTNRGRISGTFMNYEAKDLLRKSRHGMGRAWIISKHILDEKSRSYLRNLPELRCKRLVEQVSETRRFDVGIGVVMTWEERGSCLNIFRMTNHGRILEPFTNYEAKDLLRK</sequence>
<keyword evidence="2" id="KW-1185">Reference proteome</keyword>
<dbReference type="AlphaFoldDB" id="A0A834TFR5"/>
<name>A0A834TFR5_9FABA</name>
<dbReference type="Proteomes" id="UP000634136">
    <property type="component" value="Unassembled WGS sequence"/>
</dbReference>
<accession>A0A834TFR5</accession>
<comment type="caution">
    <text evidence="1">The sequence shown here is derived from an EMBL/GenBank/DDBJ whole genome shotgun (WGS) entry which is preliminary data.</text>
</comment>
<reference evidence="1" key="1">
    <citation type="submission" date="2020-09" db="EMBL/GenBank/DDBJ databases">
        <title>Genome-Enabled Discovery of Anthraquinone Biosynthesis in Senna tora.</title>
        <authorList>
            <person name="Kang S.-H."/>
            <person name="Pandey R.P."/>
            <person name="Lee C.-M."/>
            <person name="Sim J.-S."/>
            <person name="Jeong J.-T."/>
            <person name="Choi B.-S."/>
            <person name="Jung M."/>
            <person name="Ginzburg D."/>
            <person name="Zhao K."/>
            <person name="Won S.Y."/>
            <person name="Oh T.-J."/>
            <person name="Yu Y."/>
            <person name="Kim N.-H."/>
            <person name="Lee O.R."/>
            <person name="Lee T.-H."/>
            <person name="Bashyal P."/>
            <person name="Kim T.-S."/>
            <person name="Lee W.-H."/>
            <person name="Kawkins C."/>
            <person name="Kim C.-K."/>
            <person name="Kim J.S."/>
            <person name="Ahn B.O."/>
            <person name="Rhee S.Y."/>
            <person name="Sohng J.K."/>
        </authorList>
    </citation>
    <scope>NUCLEOTIDE SEQUENCE</scope>
    <source>
        <tissue evidence="1">Leaf</tissue>
    </source>
</reference>
<protein>
    <submittedName>
        <fullName evidence="1">Uncharacterized protein</fullName>
    </submittedName>
</protein>